<dbReference type="OrthoDB" id="2435808at2759"/>
<feature type="compositionally biased region" description="Polar residues" evidence="1">
    <location>
        <begin position="129"/>
        <end position="146"/>
    </location>
</feature>
<dbReference type="EMBL" id="JAABOA010003155">
    <property type="protein sequence ID" value="KAF9578975.1"/>
    <property type="molecule type" value="Genomic_DNA"/>
</dbReference>
<evidence type="ECO:0000313" key="2">
    <source>
        <dbReference type="EMBL" id="KAF9578975.1"/>
    </source>
</evidence>
<proteinExistence type="predicted"/>
<comment type="caution">
    <text evidence="2">The sequence shown here is derived from an EMBL/GenBank/DDBJ whole genome shotgun (WGS) entry which is preliminary data.</text>
</comment>
<feature type="region of interest" description="Disordered" evidence="1">
    <location>
        <begin position="55"/>
        <end position="146"/>
    </location>
</feature>
<evidence type="ECO:0000256" key="1">
    <source>
        <dbReference type="SAM" id="MobiDB-lite"/>
    </source>
</evidence>
<dbReference type="AlphaFoldDB" id="A0A9P6FQL0"/>
<feature type="compositionally biased region" description="Low complexity" evidence="1">
    <location>
        <begin position="55"/>
        <end position="90"/>
    </location>
</feature>
<gene>
    <name evidence="2" type="ORF">BGW38_004968</name>
</gene>
<feature type="compositionally biased region" description="Polar residues" evidence="1">
    <location>
        <begin position="100"/>
        <end position="114"/>
    </location>
</feature>
<protein>
    <submittedName>
        <fullName evidence="2">Uncharacterized protein</fullName>
    </submittedName>
</protein>
<name>A0A9P6FQL0_9FUNG</name>
<feature type="non-terminal residue" evidence="2">
    <location>
        <position position="1"/>
    </location>
</feature>
<organism evidence="2 3">
    <name type="scientific">Lunasporangiospora selenospora</name>
    <dbReference type="NCBI Taxonomy" id="979761"/>
    <lineage>
        <taxon>Eukaryota</taxon>
        <taxon>Fungi</taxon>
        <taxon>Fungi incertae sedis</taxon>
        <taxon>Mucoromycota</taxon>
        <taxon>Mortierellomycotina</taxon>
        <taxon>Mortierellomycetes</taxon>
        <taxon>Mortierellales</taxon>
        <taxon>Mortierellaceae</taxon>
        <taxon>Lunasporangiospora</taxon>
    </lineage>
</organism>
<accession>A0A9P6FQL0</accession>
<reference evidence="2" key="1">
    <citation type="journal article" date="2020" name="Fungal Divers.">
        <title>Resolving the Mortierellaceae phylogeny through synthesis of multi-gene phylogenetics and phylogenomics.</title>
        <authorList>
            <person name="Vandepol N."/>
            <person name="Liber J."/>
            <person name="Desiro A."/>
            <person name="Na H."/>
            <person name="Kennedy M."/>
            <person name="Barry K."/>
            <person name="Grigoriev I.V."/>
            <person name="Miller A.N."/>
            <person name="O'Donnell K."/>
            <person name="Stajich J.E."/>
            <person name="Bonito G."/>
        </authorList>
    </citation>
    <scope>NUCLEOTIDE SEQUENCE</scope>
    <source>
        <strain evidence="2">KOD1015</strain>
    </source>
</reference>
<dbReference type="Proteomes" id="UP000780801">
    <property type="component" value="Unassembled WGS sequence"/>
</dbReference>
<evidence type="ECO:0000313" key="3">
    <source>
        <dbReference type="Proteomes" id="UP000780801"/>
    </source>
</evidence>
<sequence>RECDECFGVGYVQRVCRDCIRAHYRRQEEETKSGSVLKKAKHQIYETQQQFSRSLISLTSSRPSSPSLSPSSSTLAVQEEQQQQRRQSSQSDDDQSVSDCSMNDSQSKLKSVGSSLRLWTKTPVKAMLSKSSTGTRKWSSWSSACA</sequence>
<keyword evidence="3" id="KW-1185">Reference proteome</keyword>